<dbReference type="InterPro" id="IPR029021">
    <property type="entry name" value="Prot-tyrosine_phosphatase-like"/>
</dbReference>
<dbReference type="RefSeq" id="WP_057790905.1">
    <property type="nucleotide sequence ID" value="NZ_CP013926.1"/>
</dbReference>
<reference evidence="1 2" key="1">
    <citation type="submission" date="2015-12" db="EMBL/GenBank/DDBJ databases">
        <title>Intraspecies pangenome expansion in the marine bacterium Alteromonas.</title>
        <authorList>
            <person name="Lopez-Perez M."/>
            <person name="Rodriguez-Valera F."/>
        </authorList>
    </citation>
    <scope>NUCLEOTIDE SEQUENCE [LARGE SCALE GENOMIC DNA]</scope>
    <source>
        <strain evidence="1 2">LMG 21861</strain>
    </source>
</reference>
<evidence type="ECO:0000313" key="2">
    <source>
        <dbReference type="Proteomes" id="UP000056750"/>
    </source>
</evidence>
<keyword evidence="2" id="KW-1185">Reference proteome</keyword>
<dbReference type="Gene3D" id="3.90.190.10">
    <property type="entry name" value="Protein tyrosine phosphatase superfamily"/>
    <property type="match status" value="1"/>
</dbReference>
<evidence type="ECO:0008006" key="3">
    <source>
        <dbReference type="Google" id="ProtNLM"/>
    </source>
</evidence>
<dbReference type="EMBL" id="CP013926">
    <property type="protein sequence ID" value="AMJ74917.1"/>
    <property type="molecule type" value="Genomic_DNA"/>
</dbReference>
<evidence type="ECO:0000313" key="1">
    <source>
        <dbReference type="EMBL" id="AMJ74917.1"/>
    </source>
</evidence>
<accession>A0ABM5YKC3</accession>
<dbReference type="Proteomes" id="UP000056750">
    <property type="component" value="Chromosome"/>
</dbReference>
<proteinExistence type="predicted"/>
<name>A0ABM5YKC3_9ALTE</name>
<dbReference type="SUPFAM" id="SSF52799">
    <property type="entry name" value="(Phosphotyrosine protein) phosphatases II"/>
    <property type="match status" value="1"/>
</dbReference>
<organism evidence="1 2">
    <name type="scientific">Alteromonas stellipolaris</name>
    <dbReference type="NCBI Taxonomy" id="233316"/>
    <lineage>
        <taxon>Bacteria</taxon>
        <taxon>Pseudomonadati</taxon>
        <taxon>Pseudomonadota</taxon>
        <taxon>Gammaproteobacteria</taxon>
        <taxon>Alteromonadales</taxon>
        <taxon>Alteromonadaceae</taxon>
        <taxon>Alteromonas/Salinimonas group</taxon>
        <taxon>Alteromonas</taxon>
    </lineage>
</organism>
<gene>
    <name evidence="1" type="ORF">AVL57_13650</name>
</gene>
<sequence>MLEIHERVIVTNDQSCTNGNSNLAVVHACKSPCHQHAVGYRGKLANTHPNYLVLEKENDLFLNIIDPPVPLFMPPLFTAFLEFSDKHWGQGKKLLIHCNQGESRAPSLALLFLAKGVSVIPDTSYEAARIEFEKLYPKYNPGKGIETYFSKNWALLGSNF</sequence>
<protein>
    <recommendedName>
        <fullName evidence="3">Phosphatase</fullName>
    </recommendedName>
</protein>